<dbReference type="PATRIC" id="fig|361041.3.peg.3256"/>
<comment type="caution">
    <text evidence="1">The sequence shown here is derived from an EMBL/GenBank/DDBJ whole genome shotgun (WGS) entry which is preliminary data.</text>
</comment>
<organism evidence="1 2">
    <name type="scientific">Devosia soli</name>
    <dbReference type="NCBI Taxonomy" id="361041"/>
    <lineage>
        <taxon>Bacteria</taxon>
        <taxon>Pseudomonadati</taxon>
        <taxon>Pseudomonadota</taxon>
        <taxon>Alphaproteobacteria</taxon>
        <taxon>Hyphomicrobiales</taxon>
        <taxon>Devosiaceae</taxon>
        <taxon>Devosia</taxon>
    </lineage>
</organism>
<dbReference type="AlphaFoldDB" id="A0A0F5L0Z6"/>
<accession>A0A0F5L0Z6</accession>
<gene>
    <name evidence="1" type="ORF">VW35_19195</name>
</gene>
<evidence type="ECO:0000313" key="1">
    <source>
        <dbReference type="EMBL" id="KKB75884.1"/>
    </source>
</evidence>
<dbReference type="EMBL" id="LAJG01000048">
    <property type="protein sequence ID" value="KKB75884.1"/>
    <property type="molecule type" value="Genomic_DNA"/>
</dbReference>
<sequence length="76" mass="8267">MTRHELLLAQTATSPSRPAGDLAPLDGWIVITLSIGHICCRRLQRNDSEIDLFNLSVAAQSHPPDGPQVGQIQKNP</sequence>
<keyword evidence="2" id="KW-1185">Reference proteome</keyword>
<protein>
    <submittedName>
        <fullName evidence="1">Uncharacterized protein</fullName>
    </submittedName>
</protein>
<evidence type="ECO:0000313" key="2">
    <source>
        <dbReference type="Proteomes" id="UP000033514"/>
    </source>
</evidence>
<proteinExistence type="predicted"/>
<name>A0A0F5L0Z6_9HYPH</name>
<dbReference type="Proteomes" id="UP000033514">
    <property type="component" value="Unassembled WGS sequence"/>
</dbReference>
<reference evidence="1 2" key="1">
    <citation type="submission" date="2015-03" db="EMBL/GenBank/DDBJ databases">
        <authorList>
            <person name="Hassan Y.I."/>
            <person name="Lepp D."/>
            <person name="Zhou T."/>
        </authorList>
    </citation>
    <scope>NUCLEOTIDE SEQUENCE [LARGE SCALE GENOMIC DNA]</scope>
    <source>
        <strain evidence="1 2">GH2-10</strain>
    </source>
</reference>